<evidence type="ECO:0000313" key="3">
    <source>
        <dbReference type="Proteomes" id="UP000054342"/>
    </source>
</evidence>
<dbReference type="OrthoDB" id="412788at2759"/>
<dbReference type="Gene3D" id="3.40.30.10">
    <property type="entry name" value="Glutaredoxin"/>
    <property type="match status" value="1"/>
</dbReference>
<gene>
    <name evidence="2" type="ORF">PV05_08370</name>
</gene>
<dbReference type="AlphaFoldDB" id="A0A0D2CRW3"/>
<dbReference type="PROSITE" id="PS50404">
    <property type="entry name" value="GST_NTER"/>
    <property type="match status" value="1"/>
</dbReference>
<evidence type="ECO:0000313" key="2">
    <source>
        <dbReference type="EMBL" id="KIW52747.1"/>
    </source>
</evidence>
<dbReference type="InterPro" id="IPR036249">
    <property type="entry name" value="Thioredoxin-like_sf"/>
</dbReference>
<dbReference type="InterPro" id="IPR004045">
    <property type="entry name" value="Glutathione_S-Trfase_N"/>
</dbReference>
<dbReference type="SUPFAM" id="SSF52833">
    <property type="entry name" value="Thioredoxin-like"/>
    <property type="match status" value="1"/>
</dbReference>
<name>A0A0D2CRW3_9EURO</name>
<sequence>MAAAESTTSGRYTLYYNPFSICSLMALLTVRWKGEPVSPEMAVDIVEEEVDIYTGEQNREEFLKKSWKGQVPVLLGPDDLKLTDSLEITLFLASRYPQLLPDALQGAITAMLDKLHQVWFVSLSFTAQEGRGAGIIQQIQDIVAQPTTSEDYKAALQRKLQYYADSYQADPHAPEIVAREQLKAQTYLAKIADLRAAHNAGHDSNWIFGSKIGPTALDAHTVVFIARLIDAGHTSLIGRDMLEYGIQNLKAPEWTGIVRNRSTLHSLWERQEAAKVSKVEVR</sequence>
<protein>
    <recommendedName>
        <fullName evidence="1">GST N-terminal domain-containing protein</fullName>
    </recommendedName>
</protein>
<dbReference type="RefSeq" id="XP_013313331.1">
    <property type="nucleotide sequence ID" value="XM_013457877.1"/>
</dbReference>
<keyword evidence="3" id="KW-1185">Reference proteome</keyword>
<dbReference type="GeneID" id="25330278"/>
<dbReference type="Pfam" id="PF13417">
    <property type="entry name" value="GST_N_3"/>
    <property type="match status" value="1"/>
</dbReference>
<dbReference type="EMBL" id="KN847321">
    <property type="protein sequence ID" value="KIW52747.1"/>
    <property type="molecule type" value="Genomic_DNA"/>
</dbReference>
<proteinExistence type="predicted"/>
<accession>A0A0D2CRW3</accession>
<dbReference type="Proteomes" id="UP000054342">
    <property type="component" value="Unassembled WGS sequence"/>
</dbReference>
<evidence type="ECO:0000259" key="1">
    <source>
        <dbReference type="PROSITE" id="PS50404"/>
    </source>
</evidence>
<feature type="domain" description="GST N-terminal" evidence="1">
    <location>
        <begin position="10"/>
        <end position="100"/>
    </location>
</feature>
<organism evidence="2 3">
    <name type="scientific">Exophiala xenobiotica</name>
    <dbReference type="NCBI Taxonomy" id="348802"/>
    <lineage>
        <taxon>Eukaryota</taxon>
        <taxon>Fungi</taxon>
        <taxon>Dikarya</taxon>
        <taxon>Ascomycota</taxon>
        <taxon>Pezizomycotina</taxon>
        <taxon>Eurotiomycetes</taxon>
        <taxon>Chaetothyriomycetidae</taxon>
        <taxon>Chaetothyriales</taxon>
        <taxon>Herpotrichiellaceae</taxon>
        <taxon>Exophiala</taxon>
    </lineage>
</organism>
<reference evidence="2 3" key="1">
    <citation type="submission" date="2015-01" db="EMBL/GenBank/DDBJ databases">
        <title>The Genome Sequence of Exophiala xenobiotica CBS118157.</title>
        <authorList>
            <consortium name="The Broad Institute Genomics Platform"/>
            <person name="Cuomo C."/>
            <person name="de Hoog S."/>
            <person name="Gorbushina A."/>
            <person name="Stielow B."/>
            <person name="Teixiera M."/>
            <person name="Abouelleil A."/>
            <person name="Chapman S.B."/>
            <person name="Priest M."/>
            <person name="Young S.K."/>
            <person name="Wortman J."/>
            <person name="Nusbaum C."/>
            <person name="Birren B."/>
        </authorList>
    </citation>
    <scope>NUCLEOTIDE SEQUENCE [LARGE SCALE GENOMIC DNA]</scope>
    <source>
        <strain evidence="2 3">CBS 118157</strain>
    </source>
</reference>
<dbReference type="CDD" id="cd00570">
    <property type="entry name" value="GST_N_family"/>
    <property type="match status" value="1"/>
</dbReference>
<dbReference type="HOGENOM" id="CLU_088985_0_0_1"/>